<evidence type="ECO:0000313" key="2">
    <source>
        <dbReference type="Proteomes" id="UP000034785"/>
    </source>
</evidence>
<dbReference type="EMBL" id="LCEJ01000069">
    <property type="protein sequence ID" value="KKS68952.1"/>
    <property type="molecule type" value="Genomic_DNA"/>
</dbReference>
<proteinExistence type="predicted"/>
<dbReference type="Proteomes" id="UP000034785">
    <property type="component" value="Unassembled WGS sequence"/>
</dbReference>
<accession>A0A0G1B6Q4</accession>
<name>A0A0G1B6Q4_9BACT</name>
<comment type="caution">
    <text evidence="1">The sequence shown here is derived from an EMBL/GenBank/DDBJ whole genome shotgun (WGS) entry which is preliminary data.</text>
</comment>
<sequence length="72" mass="7813">MSKLIIAVLVIVLVGFGIYFAVFQKGQSPVSLPISVTRESVTTPEDDLTALEKDLADLEADEAGFMEELNNL</sequence>
<evidence type="ECO:0000313" key="1">
    <source>
        <dbReference type="EMBL" id="KKS68952.1"/>
    </source>
</evidence>
<reference evidence="1 2" key="1">
    <citation type="journal article" date="2015" name="Nature">
        <title>rRNA introns, odd ribosomes, and small enigmatic genomes across a large radiation of phyla.</title>
        <authorList>
            <person name="Brown C.T."/>
            <person name="Hug L.A."/>
            <person name="Thomas B.C."/>
            <person name="Sharon I."/>
            <person name="Castelle C.J."/>
            <person name="Singh A."/>
            <person name="Wilkins M.J."/>
            <person name="Williams K.H."/>
            <person name="Banfield J.F."/>
        </authorList>
    </citation>
    <scope>NUCLEOTIDE SEQUENCE [LARGE SCALE GENOMIC DNA]</scope>
</reference>
<gene>
    <name evidence="1" type="ORF">UV41_C0069G0006</name>
</gene>
<organism evidence="1 2">
    <name type="scientific">Candidatus Daviesbacteria bacterium GW2011_GWA2_42_7</name>
    <dbReference type="NCBI Taxonomy" id="1618425"/>
    <lineage>
        <taxon>Bacteria</taxon>
        <taxon>Candidatus Daviesiibacteriota</taxon>
    </lineage>
</organism>
<protein>
    <submittedName>
        <fullName evidence="1">Uncharacterized protein</fullName>
    </submittedName>
</protein>
<dbReference type="AlphaFoldDB" id="A0A0G1B6Q4"/>